<dbReference type="EMBL" id="RBVM01000007">
    <property type="protein sequence ID" value="RKO34282.1"/>
    <property type="molecule type" value="Genomic_DNA"/>
</dbReference>
<accession>A0A5P3IB07</accession>
<evidence type="ECO:0000313" key="5">
    <source>
        <dbReference type="EMBL" id="RKO34325.1"/>
    </source>
</evidence>
<protein>
    <submittedName>
        <fullName evidence="2">Uncharacterized protein</fullName>
    </submittedName>
</protein>
<dbReference type="EMBL" id="RBVM01000005">
    <property type="protein sequence ID" value="RKO34325.1"/>
    <property type="molecule type" value="Genomic_DNA"/>
</dbReference>
<evidence type="ECO:0000313" key="1">
    <source>
        <dbReference type="EMBL" id="RKO34178.1"/>
    </source>
</evidence>
<dbReference type="EMBL" id="RBVM01000007">
    <property type="protein sequence ID" value="RKO34285.1"/>
    <property type="molecule type" value="Genomic_DNA"/>
</dbReference>
<evidence type="ECO:0000313" key="3">
    <source>
        <dbReference type="EMBL" id="RKO34285.1"/>
    </source>
</evidence>
<sequence length="59" mass="6979">MDKFSEFKDKDFVSIVLSELGDVTNLSREQIKDKHMETYPNSTVHAYRLVAYYFVIMDI</sequence>
<reference evidence="2" key="1">
    <citation type="submission" date="2018-10" db="EMBL/GenBank/DDBJ databases">
        <title>Chromosomal inversion in Lactococcus lactis subsp. lactis bv. diacetylactis S50.</title>
        <authorList>
            <person name="Kojic M."/>
            <person name="Jovcic B."/>
        </authorList>
    </citation>
    <scope>NUCLEOTIDE SEQUENCE</scope>
    <source>
        <strain evidence="2">S50</strain>
    </source>
</reference>
<name>A0A5P3IB07_LACLL</name>
<evidence type="ECO:0000313" key="2">
    <source>
        <dbReference type="EMBL" id="RKO34282.1"/>
    </source>
</evidence>
<dbReference type="EMBL" id="RBVM01000008">
    <property type="protein sequence ID" value="RKO34178.1"/>
    <property type="molecule type" value="Genomic_DNA"/>
</dbReference>
<dbReference type="EMBL" id="RBVM01000006">
    <property type="protein sequence ID" value="RKO34306.1"/>
    <property type="molecule type" value="Genomic_DNA"/>
</dbReference>
<comment type="caution">
    <text evidence="2">The sequence shown here is derived from an EMBL/GenBank/DDBJ whole genome shotgun (WGS) entry which is preliminary data.</text>
</comment>
<evidence type="ECO:0000313" key="4">
    <source>
        <dbReference type="EMBL" id="RKO34306.1"/>
    </source>
</evidence>
<dbReference type="AlphaFoldDB" id="A0A5P3IB07"/>
<proteinExistence type="predicted"/>
<gene>
    <name evidence="5" type="ORF">D8K17_14495</name>
    <name evidence="4" type="ORF">D8K17_14580</name>
    <name evidence="2" type="ORF">D8K17_14620</name>
    <name evidence="3" type="ORF">D8K17_14675</name>
    <name evidence="1" type="ORF">D8K17_14715</name>
</gene>
<organism evidence="2">
    <name type="scientific">Lactococcus lactis subsp. lactis bv. diacetylactis</name>
    <dbReference type="NCBI Taxonomy" id="44688"/>
    <lineage>
        <taxon>Bacteria</taxon>
        <taxon>Bacillati</taxon>
        <taxon>Bacillota</taxon>
        <taxon>Bacilli</taxon>
        <taxon>Lactobacillales</taxon>
        <taxon>Streptococcaceae</taxon>
        <taxon>Lactococcus</taxon>
    </lineage>
</organism>